<keyword evidence="1" id="KW-0732">Signal</keyword>
<sequence length="242" mass="27790">MVKKALLLLTALIFMSLAHAEVKLMVVTEDWRPYQYLDENGKIVGRASDKVRAILDEAKISYDIQLYPWVRAMKIAEEQPNTMIFSIFRTAEREARFHWVCPLLEPVKEYFFKRKDRTDIKVESLEDAKRYVTSVVKGSVAYTYLLSKGFTASVNLDVDADPSAIPRKLMANRIDLTVATEYTLYESLLALGESYNDVERLIQLKNVDNNQACMAFNLHSDKDLIQSIQTALLKYNLTHRGP</sequence>
<dbReference type="PANTHER" id="PTHR38834:SF3">
    <property type="entry name" value="SOLUTE-BINDING PROTEIN FAMILY 3_N-TERMINAL DOMAIN-CONTAINING PROTEIN"/>
    <property type="match status" value="1"/>
</dbReference>
<dbReference type="SUPFAM" id="SSF53850">
    <property type="entry name" value="Periplasmic binding protein-like II"/>
    <property type="match status" value="1"/>
</dbReference>
<feature type="signal peptide" evidence="1">
    <location>
        <begin position="1"/>
        <end position="20"/>
    </location>
</feature>
<dbReference type="EMBL" id="JBHRSD010000006">
    <property type="protein sequence ID" value="MFC3031574.1"/>
    <property type="molecule type" value="Genomic_DNA"/>
</dbReference>
<comment type="caution">
    <text evidence="3">The sequence shown here is derived from an EMBL/GenBank/DDBJ whole genome shotgun (WGS) entry which is preliminary data.</text>
</comment>
<dbReference type="RefSeq" id="WP_377120934.1">
    <property type="nucleotide sequence ID" value="NZ_JBHRSD010000006.1"/>
</dbReference>
<dbReference type="PANTHER" id="PTHR38834">
    <property type="entry name" value="PERIPLASMIC SUBSTRATE BINDING PROTEIN FAMILY 3"/>
    <property type="match status" value="1"/>
</dbReference>
<proteinExistence type="predicted"/>
<organism evidence="3 4">
    <name type="scientific">Pseudoalteromonas fenneropenaei</name>
    <dbReference type="NCBI Taxonomy" id="1737459"/>
    <lineage>
        <taxon>Bacteria</taxon>
        <taxon>Pseudomonadati</taxon>
        <taxon>Pseudomonadota</taxon>
        <taxon>Gammaproteobacteria</taxon>
        <taxon>Alteromonadales</taxon>
        <taxon>Pseudoalteromonadaceae</taxon>
        <taxon>Pseudoalteromonas</taxon>
    </lineage>
</organism>
<accession>A0ABV7CG62</accession>
<protein>
    <submittedName>
        <fullName evidence="3">Substrate-binding periplasmic protein</fullName>
    </submittedName>
</protein>
<feature type="domain" description="Solute-binding protein family 3/N-terminal" evidence="2">
    <location>
        <begin position="26"/>
        <end position="232"/>
    </location>
</feature>
<name>A0ABV7CG62_9GAMM</name>
<evidence type="ECO:0000313" key="3">
    <source>
        <dbReference type="EMBL" id="MFC3031574.1"/>
    </source>
</evidence>
<evidence type="ECO:0000313" key="4">
    <source>
        <dbReference type="Proteomes" id="UP001595453"/>
    </source>
</evidence>
<dbReference type="Gene3D" id="3.40.190.10">
    <property type="entry name" value="Periplasmic binding protein-like II"/>
    <property type="match status" value="2"/>
</dbReference>
<keyword evidence="4" id="KW-1185">Reference proteome</keyword>
<reference evidence="4" key="1">
    <citation type="journal article" date="2019" name="Int. J. Syst. Evol. Microbiol.">
        <title>The Global Catalogue of Microorganisms (GCM) 10K type strain sequencing project: providing services to taxonomists for standard genome sequencing and annotation.</title>
        <authorList>
            <consortium name="The Broad Institute Genomics Platform"/>
            <consortium name="The Broad Institute Genome Sequencing Center for Infectious Disease"/>
            <person name="Wu L."/>
            <person name="Ma J."/>
        </authorList>
    </citation>
    <scope>NUCLEOTIDE SEQUENCE [LARGE SCALE GENOMIC DNA]</scope>
    <source>
        <strain evidence="4">KCTC 42730</strain>
    </source>
</reference>
<dbReference type="InterPro" id="IPR001638">
    <property type="entry name" value="Solute-binding_3/MltF_N"/>
</dbReference>
<gene>
    <name evidence="3" type="ORF">ACFOEE_03430</name>
</gene>
<dbReference type="Pfam" id="PF00497">
    <property type="entry name" value="SBP_bac_3"/>
    <property type="match status" value="1"/>
</dbReference>
<evidence type="ECO:0000256" key="1">
    <source>
        <dbReference type="SAM" id="SignalP"/>
    </source>
</evidence>
<feature type="chain" id="PRO_5045455491" evidence="1">
    <location>
        <begin position="21"/>
        <end position="242"/>
    </location>
</feature>
<dbReference type="Proteomes" id="UP001595453">
    <property type="component" value="Unassembled WGS sequence"/>
</dbReference>
<evidence type="ECO:0000259" key="2">
    <source>
        <dbReference type="Pfam" id="PF00497"/>
    </source>
</evidence>